<dbReference type="Proteomes" id="UP000242243">
    <property type="component" value="Unassembled WGS sequence"/>
</dbReference>
<accession>A0A1I5MFU2</accession>
<organism evidence="2 3">
    <name type="scientific">Halolactibacillus halophilus</name>
    <dbReference type="NCBI Taxonomy" id="306540"/>
    <lineage>
        <taxon>Bacteria</taxon>
        <taxon>Bacillati</taxon>
        <taxon>Bacillota</taxon>
        <taxon>Bacilli</taxon>
        <taxon>Bacillales</taxon>
        <taxon>Bacillaceae</taxon>
        <taxon>Halolactibacillus</taxon>
    </lineage>
</organism>
<dbReference type="Proteomes" id="UP000321547">
    <property type="component" value="Unassembled WGS sequence"/>
</dbReference>
<protein>
    <submittedName>
        <fullName evidence="2">Uncharacterized protein</fullName>
    </submittedName>
</protein>
<reference evidence="2 3" key="1">
    <citation type="submission" date="2016-10" db="EMBL/GenBank/DDBJ databases">
        <authorList>
            <person name="de Groot N.N."/>
        </authorList>
    </citation>
    <scope>NUCLEOTIDE SEQUENCE [LARGE SCALE GENOMIC DNA]</scope>
    <source>
        <strain evidence="2 3">DSM 17073</strain>
    </source>
</reference>
<proteinExistence type="predicted"/>
<dbReference type="EMBL" id="FOXC01000005">
    <property type="protein sequence ID" value="SFP08400.1"/>
    <property type="molecule type" value="Genomic_DNA"/>
</dbReference>
<dbReference type="EMBL" id="BJWI01000027">
    <property type="protein sequence ID" value="GEM02201.1"/>
    <property type="molecule type" value="Genomic_DNA"/>
</dbReference>
<dbReference type="STRING" id="306540.SAMN05421839_10570"/>
<evidence type="ECO:0000313" key="3">
    <source>
        <dbReference type="Proteomes" id="UP000242243"/>
    </source>
</evidence>
<dbReference type="OrthoDB" id="9794280at2"/>
<keyword evidence="4" id="KW-1185">Reference proteome</keyword>
<evidence type="ECO:0000313" key="4">
    <source>
        <dbReference type="Proteomes" id="UP000321547"/>
    </source>
</evidence>
<dbReference type="RefSeq" id="WP_089830371.1">
    <property type="nucleotide sequence ID" value="NZ_BJWI01000027.1"/>
</dbReference>
<name>A0A1I5MFU2_9BACI</name>
<gene>
    <name evidence="1" type="ORF">HHA03_17330</name>
    <name evidence="2" type="ORF">SAMN05421839_10570</name>
</gene>
<evidence type="ECO:0000313" key="1">
    <source>
        <dbReference type="EMBL" id="GEM02201.1"/>
    </source>
</evidence>
<dbReference type="AlphaFoldDB" id="A0A1I5MFU2"/>
<sequence>MTRERMKVIKIVNELLSYFFMHHIIDVQIDVQYGKEHVSIAIVGQISKQPDDVEELYDVLNAERQVEYEDYYWSLLGEHRNYSELNLLGSLVDQGEVTYEDEHLTVKVYRARD</sequence>
<evidence type="ECO:0000313" key="2">
    <source>
        <dbReference type="EMBL" id="SFP08400.1"/>
    </source>
</evidence>
<reference evidence="1 4" key="2">
    <citation type="submission" date="2019-07" db="EMBL/GenBank/DDBJ databases">
        <title>Whole genome shotgun sequence of Halolactibacillus halophilus NBRC 100868.</title>
        <authorList>
            <person name="Hosoyama A."/>
            <person name="Uohara A."/>
            <person name="Ohji S."/>
            <person name="Ichikawa N."/>
        </authorList>
    </citation>
    <scope>NUCLEOTIDE SEQUENCE [LARGE SCALE GENOMIC DNA]</scope>
    <source>
        <strain evidence="1 4">NBRC 100868</strain>
    </source>
</reference>